<accession>A0A1Z8B7B0</accession>
<feature type="chain" id="PRO_5013097385" description="Secretion system C-terminal sorting domain-containing protein" evidence="2">
    <location>
        <begin position="23"/>
        <end position="713"/>
    </location>
</feature>
<dbReference type="EMBL" id="MAAX01000066">
    <property type="protein sequence ID" value="OUS18443.1"/>
    <property type="molecule type" value="Genomic_DNA"/>
</dbReference>
<name>A0A1Z8B7B0_9FLAO</name>
<feature type="signal peptide" evidence="2">
    <location>
        <begin position="1"/>
        <end position="22"/>
    </location>
</feature>
<sequence>MIRKTKTRIMRNLILICCLAFAKAGLSQTTLSHQVIGSLGSTETVGNVVLEQSLGDLVIVSSNTSDDVASGFQQGRKYIDYIYESSNWRPYAPESNATFIDNFFIKSDGAVLGSAIDIKDITIEGAYTIDLGNFNLSFKGDLSSQNSFVTNGNLVFTGDNGESNRLYTTGINIENFVKDGSDSFTLDEAMTLTNLFTLKNGVLDTANGNLIFVSTSSNTAEIAPNEGGSMLGESVIQRYIPPKRAYRFLASSVNTSGSILENWQENGSNISGLGTHISGSMSGANGFDATQSGNSSMFTYDNLNQGWNTVANTNVRGLDIGEAYRIMIRGDRTVDLTNNATTPTPTTLRAKGAMNVGTYQNDQLSITAGGFNFIANPFQATVNVNTVLQGSNNLNLNRYYVWDPTINARGAYVTVMLPSGSNVAGSSANEYLQPSQSAFVTTLNNTTVASPTEIIYNQDDIVNGNQTTIFSIPANDFEIIGRLNKVVPGQPLQFLDAWGIFMGSQYTNAVDPMDAPSLGNPDETISIVNGSDYLNIEFRDVPRNLDIIPLNHTNYRHSSYNYQFEIDAIPAGTNVYLQDNHLNTSSQLNEGFNDYQFTVDSSVTGSIQEDRFHLFFTNITLSEGPVEILAGFELYPNPVKDIIHIRWNNNNGSQEEELSYRLINTLGQIIRTGTLDFTGNASNIKDLGNLASGSYFVELSLNDATKTVQVIKE</sequence>
<organism evidence="4 5">
    <name type="scientific">Nonlabens dokdonensis</name>
    <dbReference type="NCBI Taxonomy" id="328515"/>
    <lineage>
        <taxon>Bacteria</taxon>
        <taxon>Pseudomonadati</taxon>
        <taxon>Bacteroidota</taxon>
        <taxon>Flavobacteriia</taxon>
        <taxon>Flavobacteriales</taxon>
        <taxon>Flavobacteriaceae</taxon>
        <taxon>Nonlabens</taxon>
    </lineage>
</organism>
<protein>
    <recommendedName>
        <fullName evidence="3">Secretion system C-terminal sorting domain-containing protein</fullName>
    </recommendedName>
</protein>
<reference evidence="5" key="1">
    <citation type="journal article" date="2017" name="Proc. Natl. Acad. Sci. U.S.A.">
        <title>Simulation of Deepwater Horizon oil plume reveals substrate specialization within a complex community of hydrocarbon-degraders.</title>
        <authorList>
            <person name="Hu P."/>
            <person name="Dubinsky E.A."/>
            <person name="Probst A.J."/>
            <person name="Wang J."/>
            <person name="Sieber C.M.K."/>
            <person name="Tom L.M."/>
            <person name="Gardinali P."/>
            <person name="Banfield J.F."/>
            <person name="Atlas R.M."/>
            <person name="Andersen G.L."/>
        </authorList>
    </citation>
    <scope>NUCLEOTIDE SEQUENCE [LARGE SCALE GENOMIC DNA]</scope>
</reference>
<evidence type="ECO:0000313" key="5">
    <source>
        <dbReference type="Proteomes" id="UP000196102"/>
    </source>
</evidence>
<dbReference type="InterPro" id="IPR026444">
    <property type="entry name" value="Secre_tail"/>
</dbReference>
<comment type="caution">
    <text evidence="4">The sequence shown here is derived from an EMBL/GenBank/DDBJ whole genome shotgun (WGS) entry which is preliminary data.</text>
</comment>
<evidence type="ECO:0000256" key="2">
    <source>
        <dbReference type="SAM" id="SignalP"/>
    </source>
</evidence>
<evidence type="ECO:0000313" key="4">
    <source>
        <dbReference type="EMBL" id="OUS18443.1"/>
    </source>
</evidence>
<dbReference type="NCBIfam" id="TIGR04183">
    <property type="entry name" value="Por_Secre_tail"/>
    <property type="match status" value="1"/>
</dbReference>
<evidence type="ECO:0000259" key="3">
    <source>
        <dbReference type="Pfam" id="PF18962"/>
    </source>
</evidence>
<evidence type="ECO:0000256" key="1">
    <source>
        <dbReference type="ARBA" id="ARBA00022729"/>
    </source>
</evidence>
<gene>
    <name evidence="4" type="ORF">A9Q93_03920</name>
</gene>
<feature type="domain" description="Secretion system C-terminal sorting" evidence="3">
    <location>
        <begin position="634"/>
        <end position="707"/>
    </location>
</feature>
<proteinExistence type="predicted"/>
<keyword evidence="1 2" id="KW-0732">Signal</keyword>
<dbReference type="AlphaFoldDB" id="A0A1Z8B7B0"/>
<dbReference type="Proteomes" id="UP000196102">
    <property type="component" value="Unassembled WGS sequence"/>
</dbReference>
<dbReference type="Pfam" id="PF18962">
    <property type="entry name" value="Por_Secre_tail"/>
    <property type="match status" value="1"/>
</dbReference>